<keyword evidence="9" id="KW-1185">Reference proteome</keyword>
<dbReference type="InterPro" id="IPR036866">
    <property type="entry name" value="RibonucZ/Hydroxyglut_hydro"/>
</dbReference>
<dbReference type="UniPathway" id="UPA00539"/>
<keyword evidence="4 6" id="KW-0813">Transport</keyword>
<gene>
    <name evidence="6 8" type="primary">pqqB</name>
    <name evidence="8" type="ORF">GCM10011611_03860</name>
</gene>
<organism evidence="8 9">
    <name type="scientific">Aliidongia dinghuensis</name>
    <dbReference type="NCBI Taxonomy" id="1867774"/>
    <lineage>
        <taxon>Bacteria</taxon>
        <taxon>Pseudomonadati</taxon>
        <taxon>Pseudomonadota</taxon>
        <taxon>Alphaproteobacteria</taxon>
        <taxon>Rhodospirillales</taxon>
        <taxon>Dongiaceae</taxon>
        <taxon>Aliidongia</taxon>
    </lineage>
</organism>
<comment type="similarity">
    <text evidence="2 6">Belongs to the PqqB family.</text>
</comment>
<evidence type="ECO:0000256" key="5">
    <source>
        <dbReference type="ARBA" id="ARBA00022905"/>
    </source>
</evidence>
<reference evidence="8" key="1">
    <citation type="journal article" date="2014" name="Int. J. Syst. Evol. Microbiol.">
        <title>Complete genome sequence of Corynebacterium casei LMG S-19264T (=DSM 44701T), isolated from a smear-ripened cheese.</title>
        <authorList>
            <consortium name="US DOE Joint Genome Institute (JGI-PGF)"/>
            <person name="Walter F."/>
            <person name="Albersmeier A."/>
            <person name="Kalinowski J."/>
            <person name="Ruckert C."/>
        </authorList>
    </citation>
    <scope>NUCLEOTIDE SEQUENCE</scope>
    <source>
        <strain evidence="8">CGMCC 1.15725</strain>
    </source>
</reference>
<comment type="caution">
    <text evidence="8">The sequence shown here is derived from an EMBL/GenBank/DDBJ whole genome shotgun (WGS) entry which is preliminary data.</text>
</comment>
<dbReference type="Gene3D" id="3.60.15.10">
    <property type="entry name" value="Ribonuclease Z/Hydroxyacylglutathione hydrolase-like"/>
    <property type="match status" value="1"/>
</dbReference>
<dbReference type="EMBL" id="BMJQ01000001">
    <property type="protein sequence ID" value="GGF01581.1"/>
    <property type="molecule type" value="Genomic_DNA"/>
</dbReference>
<evidence type="ECO:0000256" key="4">
    <source>
        <dbReference type="ARBA" id="ARBA00022448"/>
    </source>
</evidence>
<dbReference type="InterPro" id="IPR011842">
    <property type="entry name" value="PQQ_synth_PqqB"/>
</dbReference>
<dbReference type="GO" id="GO:0018189">
    <property type="term" value="P:pyrroloquinoline quinone biosynthetic process"/>
    <property type="evidence" value="ECO:0007669"/>
    <property type="project" value="UniProtKB-UniRule"/>
</dbReference>
<evidence type="ECO:0000256" key="2">
    <source>
        <dbReference type="ARBA" id="ARBA00008481"/>
    </source>
</evidence>
<comment type="pathway">
    <text evidence="1 6">Cofactor biosynthesis; pyrroloquinoline quinone biosynthesis.</text>
</comment>
<dbReference type="AlphaFoldDB" id="A0A8J3E1J7"/>
<dbReference type="InterPro" id="IPR001279">
    <property type="entry name" value="Metallo-B-lactamas"/>
</dbReference>
<dbReference type="NCBIfam" id="TIGR02108">
    <property type="entry name" value="PQQ_syn_pqqB"/>
    <property type="match status" value="1"/>
</dbReference>
<evidence type="ECO:0000256" key="1">
    <source>
        <dbReference type="ARBA" id="ARBA00004886"/>
    </source>
</evidence>
<comment type="function">
    <text evidence="6">May be involved in the transport of PQQ or its precursor to the periplasm.</text>
</comment>
<dbReference type="Proteomes" id="UP000646365">
    <property type="component" value="Unassembled WGS sequence"/>
</dbReference>
<proteinExistence type="inferred from homology"/>
<evidence type="ECO:0000313" key="8">
    <source>
        <dbReference type="EMBL" id="GGF01581.1"/>
    </source>
</evidence>
<evidence type="ECO:0000259" key="7">
    <source>
        <dbReference type="Pfam" id="PF12706"/>
    </source>
</evidence>
<evidence type="ECO:0000256" key="6">
    <source>
        <dbReference type="HAMAP-Rule" id="MF_00653"/>
    </source>
</evidence>
<sequence length="305" mass="32364">MRVVVLGAAAGGGFPQWNSHAPACRRARRGDRAARPATQASLAVSLDGEAWVLLNASPDLRQQIEATPQLQPREGLRSSPIAAVALTGGDVDAIAGLLTLRERHPFTIYATRRIHAVLDVNPIFEVLARDLVVRRPIALGEAVTVAEAADGRRLAIEFFAVPGKVPLYLERPGEPPPIIEGEETIGIAVGDGQRRLCFVPGCAAMTEALARRLTGADAVFFDGTLWTDDEMIRAGLGTKTGGRMGHMSVDGPAGTLAAFSALDIGRKILIHINNSNPVLLSDSPERAIVEAAGWDVAHDGMEVTL</sequence>
<protein>
    <recommendedName>
        <fullName evidence="3 6">Coenzyme PQQ synthesis protein B</fullName>
    </recommendedName>
    <alternativeName>
        <fullName evidence="6">Pyrroloquinoline quinone biosynthesis protein B</fullName>
    </alternativeName>
</protein>
<name>A0A8J3E1J7_9PROT</name>
<feature type="domain" description="Metallo-beta-lactamase" evidence="7">
    <location>
        <begin position="51"/>
        <end position="272"/>
    </location>
</feature>
<dbReference type="SUPFAM" id="SSF56281">
    <property type="entry name" value="Metallo-hydrolase/oxidoreductase"/>
    <property type="match status" value="1"/>
</dbReference>
<dbReference type="Pfam" id="PF12706">
    <property type="entry name" value="Lactamase_B_2"/>
    <property type="match status" value="1"/>
</dbReference>
<dbReference type="HAMAP" id="MF_00653">
    <property type="entry name" value="PQQ_syn_PqqB"/>
    <property type="match status" value="1"/>
</dbReference>
<evidence type="ECO:0000256" key="3">
    <source>
        <dbReference type="ARBA" id="ARBA00015084"/>
    </source>
</evidence>
<accession>A0A8J3E1J7</accession>
<reference evidence="8" key="2">
    <citation type="submission" date="2020-09" db="EMBL/GenBank/DDBJ databases">
        <authorList>
            <person name="Sun Q."/>
            <person name="Zhou Y."/>
        </authorList>
    </citation>
    <scope>NUCLEOTIDE SEQUENCE</scope>
    <source>
        <strain evidence="8">CGMCC 1.15725</strain>
    </source>
</reference>
<evidence type="ECO:0000313" key="9">
    <source>
        <dbReference type="Proteomes" id="UP000646365"/>
    </source>
</evidence>
<keyword evidence="5 6" id="KW-0884">PQQ biosynthesis</keyword>